<organism evidence="1 2">
    <name type="scientific">Turnera subulata</name>
    <dbReference type="NCBI Taxonomy" id="218843"/>
    <lineage>
        <taxon>Eukaryota</taxon>
        <taxon>Viridiplantae</taxon>
        <taxon>Streptophyta</taxon>
        <taxon>Embryophyta</taxon>
        <taxon>Tracheophyta</taxon>
        <taxon>Spermatophyta</taxon>
        <taxon>Magnoliopsida</taxon>
        <taxon>eudicotyledons</taxon>
        <taxon>Gunneridae</taxon>
        <taxon>Pentapetalae</taxon>
        <taxon>rosids</taxon>
        <taxon>fabids</taxon>
        <taxon>Malpighiales</taxon>
        <taxon>Passifloraceae</taxon>
        <taxon>Turnera</taxon>
    </lineage>
</organism>
<sequence length="130" mass="14610">MCAARFQAVTTLQLERCYVNRDLDFTDSYFPNLVNLHLHNVDVGSHAVITILGSKLVYFKMEWNWELSGPVILCTPNLQYFKNSETDSDGLNSFLGIDLPPLQCAEVLVGSSDKQEQGDALLELLDELPM</sequence>
<reference evidence="1" key="2">
    <citation type="journal article" date="2023" name="Plants (Basel)">
        <title>Annotation of the Turnera subulata (Passifloraceae) Draft Genome Reveals the S-Locus Evolved after the Divergence of Turneroideae from Passifloroideae in a Stepwise Manner.</title>
        <authorList>
            <person name="Henning P.M."/>
            <person name="Roalson E.H."/>
            <person name="Mir W."/>
            <person name="McCubbin A.G."/>
            <person name="Shore J.S."/>
        </authorList>
    </citation>
    <scope>NUCLEOTIDE SEQUENCE</scope>
    <source>
        <strain evidence="1">F60SS</strain>
    </source>
</reference>
<dbReference type="Proteomes" id="UP001141552">
    <property type="component" value="Unassembled WGS sequence"/>
</dbReference>
<name>A0A9Q0J785_9ROSI</name>
<keyword evidence="2" id="KW-1185">Reference proteome</keyword>
<dbReference type="AlphaFoldDB" id="A0A9Q0J785"/>
<dbReference type="EMBL" id="JAKUCV010005485">
    <property type="protein sequence ID" value="KAJ4830953.1"/>
    <property type="molecule type" value="Genomic_DNA"/>
</dbReference>
<gene>
    <name evidence="1" type="ORF">Tsubulata_046215</name>
</gene>
<reference evidence="1" key="1">
    <citation type="submission" date="2022-02" db="EMBL/GenBank/DDBJ databases">
        <authorList>
            <person name="Henning P.M."/>
            <person name="McCubbin A.G."/>
            <person name="Shore J.S."/>
        </authorList>
    </citation>
    <scope>NUCLEOTIDE SEQUENCE</scope>
    <source>
        <strain evidence="1">F60SS</strain>
        <tissue evidence="1">Leaves</tissue>
    </source>
</reference>
<comment type="caution">
    <text evidence="1">The sequence shown here is derived from an EMBL/GenBank/DDBJ whole genome shotgun (WGS) entry which is preliminary data.</text>
</comment>
<evidence type="ECO:0000313" key="2">
    <source>
        <dbReference type="Proteomes" id="UP001141552"/>
    </source>
</evidence>
<evidence type="ECO:0000313" key="1">
    <source>
        <dbReference type="EMBL" id="KAJ4830953.1"/>
    </source>
</evidence>
<proteinExistence type="predicted"/>
<accession>A0A9Q0J785</accession>
<protein>
    <submittedName>
        <fullName evidence="1">Uncharacterized protein</fullName>
    </submittedName>
</protein>